<feature type="region of interest" description="Disordered" evidence="3">
    <location>
        <begin position="116"/>
        <end position="139"/>
    </location>
</feature>
<evidence type="ECO:0000313" key="7">
    <source>
        <dbReference type="EMBL" id="CAK0879711.1"/>
    </source>
</evidence>
<dbReference type="PROSITE" id="PS50297">
    <property type="entry name" value="ANK_REP_REGION"/>
    <property type="match status" value="1"/>
</dbReference>
<dbReference type="PROSITE" id="PS50088">
    <property type="entry name" value="ANK_REPEAT"/>
    <property type="match status" value="1"/>
</dbReference>
<keyword evidence="2" id="KW-0040">ANK repeat</keyword>
<dbReference type="SMART" id="SM00248">
    <property type="entry name" value="ANK"/>
    <property type="match status" value="2"/>
</dbReference>
<feature type="repeat" description="ANK" evidence="2">
    <location>
        <begin position="56"/>
        <end position="88"/>
    </location>
</feature>
<keyword evidence="1" id="KW-0560">Oxidoreductase</keyword>
<proteinExistence type="predicted"/>
<dbReference type="Proteomes" id="UP001189429">
    <property type="component" value="Unassembled WGS sequence"/>
</dbReference>
<feature type="domain" description="NAD-glutamate dehydrogenase catalytic" evidence="4">
    <location>
        <begin position="548"/>
        <end position="714"/>
    </location>
</feature>
<evidence type="ECO:0000256" key="2">
    <source>
        <dbReference type="PROSITE-ProRule" id="PRU00023"/>
    </source>
</evidence>
<evidence type="ECO:0000256" key="1">
    <source>
        <dbReference type="ARBA" id="ARBA00023002"/>
    </source>
</evidence>
<dbReference type="InterPro" id="IPR036770">
    <property type="entry name" value="Ankyrin_rpt-contain_sf"/>
</dbReference>
<keyword evidence="8" id="KW-1185">Reference proteome</keyword>
<sequence>MVVRQSARALPKDLLEALPAEALTGLACQYASVADIGGMRSLLEVRAAMGGGSPHDLRTPLHIAAAAGDLDLVRFLVEEAGVALQRDRFGLLPIHDAVENGHVEVRRYLQGHRLRQEAASAGRPQKESAGEVAGAKAEQSPGLEEMMSTVFELVAQEGVFSYGTVHAEVHYFFNGLGLHPAYFEHFTPLQVSKHVHSLIATKRIARATDHVAMLRFALDAGRSGFFLAAVEFPQPTEAQMRTEEKVAEYLAQSEPGQENVRLTFVLSDGPVFPGGKERLGIYNAERDFFERVRPSEFETSIEVLGSTRFLKTTSRVEKEQYQVLMEDIVASRRSVVRIVSGSIYPGPVQEGFVVLFGTPEVSRSFFFPEICGTLRFADSVPRRFYVETFANGVVTYSMFFTNATEEGVRRLGRIILHSALLKNFPGKSELIFKSVMQARISHEVGLYLLAAVKFVYACFPKERYARQYTDLQKVLDQDPSSRRKLEDMYRLCMKELLATPRIYELLERNLDLCRRLFEDFRLIALGKRKPWYNEEIGAEVDAACPEPQDRQILRMVLTFNESLRLTNFFQTELSGAMAFRLDPAVVLRDRPTLLYPEMPFGIYRGSADMVVGRDFFGFHIRFRDVARGGIRLIFSPDYSSYERNYATLFDTCYQLALTQQLKNKDIPEGGAKGVILPDSSWGAERRGNALAGASSQSRASARSCFTRYLGSLLDCMMPEQSGIFGGHLPGGPELLFWGRAHRVADGPGGGAGRAAEAPALEGAGHGQEPCASAASRTGSSAACARPACARTCRRCWPSWALTRRASPRCRSAGRAASWGPTRSSGPRTGRSPWWTSPACCTTPRG</sequence>
<dbReference type="InterPro" id="IPR028971">
    <property type="entry name" value="NAD-GDH_cat"/>
</dbReference>
<dbReference type="InterPro" id="IPR046346">
    <property type="entry name" value="Aminoacid_DH-like_N_sf"/>
</dbReference>
<feature type="domain" description="NAD-dependent glutamate dehydrogenase N-terminal" evidence="5">
    <location>
        <begin position="141"/>
        <end position="202"/>
    </location>
</feature>
<evidence type="ECO:0000313" key="8">
    <source>
        <dbReference type="Proteomes" id="UP001189429"/>
    </source>
</evidence>
<name>A0ABN9W409_9DINO</name>
<comment type="caution">
    <text evidence="7">The sequence shown here is derived from an EMBL/GenBank/DDBJ whole genome shotgun (WGS) entry which is preliminary data.</text>
</comment>
<dbReference type="InterPro" id="IPR055480">
    <property type="entry name" value="NAD-GDH_N"/>
</dbReference>
<dbReference type="Pfam" id="PF12796">
    <property type="entry name" value="Ank_2"/>
    <property type="match status" value="1"/>
</dbReference>
<feature type="domain" description="NAD-specific glutamate dehydrogenase second" evidence="6">
    <location>
        <begin position="236"/>
        <end position="406"/>
    </location>
</feature>
<dbReference type="Pfam" id="PF23152">
    <property type="entry name" value="GDH_2nd"/>
    <property type="match status" value="1"/>
</dbReference>
<accession>A0ABN9W409</accession>
<protein>
    <submittedName>
        <fullName evidence="7">Uncharacterized protein</fullName>
    </submittedName>
</protein>
<dbReference type="Gene3D" id="1.25.40.20">
    <property type="entry name" value="Ankyrin repeat-containing domain"/>
    <property type="match status" value="1"/>
</dbReference>
<dbReference type="SUPFAM" id="SSF48403">
    <property type="entry name" value="Ankyrin repeat"/>
    <property type="match status" value="1"/>
</dbReference>
<dbReference type="Pfam" id="PF05088">
    <property type="entry name" value="Bac_GDH_CD"/>
    <property type="match status" value="1"/>
</dbReference>
<evidence type="ECO:0000259" key="4">
    <source>
        <dbReference type="Pfam" id="PF05088"/>
    </source>
</evidence>
<dbReference type="InterPro" id="IPR056365">
    <property type="entry name" value="NAD-GDH_2nd"/>
</dbReference>
<evidence type="ECO:0000259" key="5">
    <source>
        <dbReference type="Pfam" id="PF23147"/>
    </source>
</evidence>
<gene>
    <name evidence="7" type="ORF">PCOR1329_LOCUS63052</name>
</gene>
<dbReference type="EMBL" id="CAUYUJ010017991">
    <property type="protein sequence ID" value="CAK0879711.1"/>
    <property type="molecule type" value="Genomic_DNA"/>
</dbReference>
<dbReference type="PANTHER" id="PTHR11606">
    <property type="entry name" value="GLUTAMATE DEHYDROGENASE"/>
    <property type="match status" value="1"/>
</dbReference>
<dbReference type="PANTHER" id="PTHR11606:SF39">
    <property type="entry name" value="GLUTAMATE_PHENYLALANINE_LEUCINE_VALINE_L-TRYPTOPHAN DEHYDROGENASE C-TERMINAL DOMAIN-CONTAINING PROTEIN"/>
    <property type="match status" value="1"/>
</dbReference>
<feature type="region of interest" description="Disordered" evidence="3">
    <location>
        <begin position="811"/>
        <end position="845"/>
    </location>
</feature>
<dbReference type="InterPro" id="IPR002110">
    <property type="entry name" value="Ankyrin_rpt"/>
</dbReference>
<reference evidence="7" key="1">
    <citation type="submission" date="2023-10" db="EMBL/GenBank/DDBJ databases">
        <authorList>
            <person name="Chen Y."/>
            <person name="Shah S."/>
            <person name="Dougan E. K."/>
            <person name="Thang M."/>
            <person name="Chan C."/>
        </authorList>
    </citation>
    <scope>NUCLEOTIDE SEQUENCE [LARGE SCALE GENOMIC DNA]</scope>
</reference>
<dbReference type="SUPFAM" id="SSF53223">
    <property type="entry name" value="Aminoacid dehydrogenase-like, N-terminal domain"/>
    <property type="match status" value="1"/>
</dbReference>
<dbReference type="Pfam" id="PF23147">
    <property type="entry name" value="GDH2_N"/>
    <property type="match status" value="1"/>
</dbReference>
<evidence type="ECO:0000256" key="3">
    <source>
        <dbReference type="SAM" id="MobiDB-lite"/>
    </source>
</evidence>
<organism evidence="7 8">
    <name type="scientific">Prorocentrum cordatum</name>
    <dbReference type="NCBI Taxonomy" id="2364126"/>
    <lineage>
        <taxon>Eukaryota</taxon>
        <taxon>Sar</taxon>
        <taxon>Alveolata</taxon>
        <taxon>Dinophyceae</taxon>
        <taxon>Prorocentrales</taxon>
        <taxon>Prorocentraceae</taxon>
        <taxon>Prorocentrum</taxon>
    </lineage>
</organism>
<evidence type="ECO:0000259" key="6">
    <source>
        <dbReference type="Pfam" id="PF23152"/>
    </source>
</evidence>